<feature type="region of interest" description="Disordered" evidence="1">
    <location>
        <begin position="460"/>
        <end position="496"/>
    </location>
</feature>
<feature type="region of interest" description="Disordered" evidence="1">
    <location>
        <begin position="858"/>
        <end position="894"/>
    </location>
</feature>
<dbReference type="PRINTS" id="PR01217">
    <property type="entry name" value="PRICHEXTENSN"/>
</dbReference>
<feature type="compositionally biased region" description="Pro residues" evidence="1">
    <location>
        <begin position="302"/>
        <end position="345"/>
    </location>
</feature>
<feature type="compositionally biased region" description="Basic residues" evidence="1">
    <location>
        <begin position="864"/>
        <end position="882"/>
    </location>
</feature>
<feature type="compositionally biased region" description="Low complexity" evidence="1">
    <location>
        <begin position="236"/>
        <end position="252"/>
    </location>
</feature>
<feature type="region of interest" description="Disordered" evidence="1">
    <location>
        <begin position="236"/>
        <end position="263"/>
    </location>
</feature>
<feature type="region of interest" description="Disordered" evidence="1">
    <location>
        <begin position="400"/>
        <end position="442"/>
    </location>
</feature>
<evidence type="ECO:0000256" key="1">
    <source>
        <dbReference type="SAM" id="MobiDB-lite"/>
    </source>
</evidence>
<dbReference type="InterPro" id="IPR037191">
    <property type="entry name" value="VPS9_dom_sf"/>
</dbReference>
<feature type="compositionally biased region" description="Pro residues" evidence="1">
    <location>
        <begin position="406"/>
        <end position="420"/>
    </location>
</feature>
<protein>
    <recommendedName>
        <fullName evidence="4">VPS9 domain-containing protein</fullName>
    </recommendedName>
</protein>
<keyword evidence="3" id="KW-1185">Reference proteome</keyword>
<evidence type="ECO:0008006" key="4">
    <source>
        <dbReference type="Google" id="ProtNLM"/>
    </source>
</evidence>
<feature type="compositionally biased region" description="Pro residues" evidence="1">
    <location>
        <begin position="433"/>
        <end position="442"/>
    </location>
</feature>
<name>A0ABQ8U9N2_9EUKA</name>
<evidence type="ECO:0000313" key="2">
    <source>
        <dbReference type="EMBL" id="KAJ4455468.1"/>
    </source>
</evidence>
<gene>
    <name evidence="2" type="ORF">PAPYR_9618</name>
</gene>
<feature type="compositionally biased region" description="Low complexity" evidence="1">
    <location>
        <begin position="475"/>
        <end position="492"/>
    </location>
</feature>
<reference evidence="2" key="1">
    <citation type="journal article" date="2022" name="bioRxiv">
        <title>Genomics of Preaxostyla Flagellates Illuminates Evolutionary Transitions and the Path Towards Mitochondrial Loss.</title>
        <authorList>
            <person name="Novak L.V.F."/>
            <person name="Treitli S.C."/>
            <person name="Pyrih J."/>
            <person name="Halakuc P."/>
            <person name="Pipaliya S.V."/>
            <person name="Vacek V."/>
            <person name="Brzon O."/>
            <person name="Soukal P."/>
            <person name="Eme L."/>
            <person name="Dacks J.B."/>
            <person name="Karnkowska A."/>
            <person name="Elias M."/>
            <person name="Hampl V."/>
        </authorList>
    </citation>
    <scope>NUCLEOTIDE SEQUENCE</scope>
    <source>
        <strain evidence="2">RCP-MX</strain>
    </source>
</reference>
<feature type="region of interest" description="Disordered" evidence="1">
    <location>
        <begin position="285"/>
        <end position="385"/>
    </location>
</feature>
<evidence type="ECO:0000313" key="3">
    <source>
        <dbReference type="Proteomes" id="UP001141327"/>
    </source>
</evidence>
<feature type="region of interest" description="Disordered" evidence="1">
    <location>
        <begin position="511"/>
        <end position="575"/>
    </location>
</feature>
<sequence length="916" mass="94970">MFPVLAVAPKNYRTGQCLVISKPLKNSLVFSLDQFAVSEKDGILNICIKPTPQNPFSKSLLYRCRNSSGFLSALHEFRARAAATPANPASSPAVVATPDLAPHPAAISPQLPTAGPASQGRGVEDLPAAPLVTPVTPQSLPRAASLPVSLGSPTHAASLGLLGGSPLVASHLSLGVSLSPAPGTSPLGTAPGVAAGSPLGAPGPLAMELIPPELRNFFELNNPALVALMAPASGSPAGTLGSSPLGGPLCSPLGPPPPGSPALSAMVRRRSVRIADRIRAMTVSGAADHDLPARSALATPSRPSPSPPASGCPSPAPSSAPSVTPPPPALLTPSTPPAPITPTVPSPVAAPATGSRARLGLPRPAPTCLSGHGERSHVIPGAAPSAFPGPIDRLLGGAAVPVAGQPAPPRQAPPAHPPALPAHRGPGVRQPDGPCPIAPDGPPCHRAAAIDVAPARAATLAAARAPPTPHPTTPTTPATTPTGPRRPSMGPRPSRHPAAIAARIGRCWRATRGPQRAQRERGPSPPTRASSRSRRAARGLGRLGADRGQQPDQLRPTNIAGSSPLHQEGRTTTQAPSAAPFLVSTEPFRPSTKSIQPSRPGLQLGKQVRQFVDGVRRYILEKRRDLLLAIAAPRAGPAAAPDLGAAEAAASLLCQTDEAIRAAIERVLEGAVLEALGPRLFGLHQRDPEAIREQRAFDGVMAKVRGCSQAFFGIPAQHQSASQWGRAVGLLREIDRAQLRPHRMIEALLIRPGRLRPHPHLRGGAGPAALPIVTLNYLLQLADPGGYYLTVFASALHYLKTLRLDAQGNILDLAPPSRPARAEVLLFLRHGRPGPSSLWPGRFGARQGLELLARLPASAPQGRPHTHTHTHTHTSVFHRHPSTPRSTSIPPSLNPSIHPPPFRLGILVLIRFCFGS</sequence>
<accession>A0ABQ8U9N2</accession>
<dbReference type="SUPFAM" id="SSF109993">
    <property type="entry name" value="VPS9 domain"/>
    <property type="match status" value="1"/>
</dbReference>
<proteinExistence type="predicted"/>
<feature type="region of interest" description="Disordered" evidence="1">
    <location>
        <begin position="87"/>
        <end position="124"/>
    </location>
</feature>
<dbReference type="EMBL" id="JAPMOS010000107">
    <property type="protein sequence ID" value="KAJ4455468.1"/>
    <property type="molecule type" value="Genomic_DNA"/>
</dbReference>
<feature type="compositionally biased region" description="Low complexity" evidence="1">
    <location>
        <begin position="87"/>
        <end position="98"/>
    </location>
</feature>
<feature type="compositionally biased region" description="Polar residues" evidence="1">
    <location>
        <begin position="550"/>
        <end position="575"/>
    </location>
</feature>
<feature type="compositionally biased region" description="Low complexity" evidence="1">
    <location>
        <begin position="883"/>
        <end position="894"/>
    </location>
</feature>
<organism evidence="2 3">
    <name type="scientific">Paratrimastix pyriformis</name>
    <dbReference type="NCBI Taxonomy" id="342808"/>
    <lineage>
        <taxon>Eukaryota</taxon>
        <taxon>Metamonada</taxon>
        <taxon>Preaxostyla</taxon>
        <taxon>Paratrimastigidae</taxon>
        <taxon>Paratrimastix</taxon>
    </lineage>
</organism>
<dbReference type="Proteomes" id="UP001141327">
    <property type="component" value="Unassembled WGS sequence"/>
</dbReference>
<comment type="caution">
    <text evidence="2">The sequence shown here is derived from an EMBL/GenBank/DDBJ whole genome shotgun (WGS) entry which is preliminary data.</text>
</comment>